<keyword evidence="2" id="KW-1185">Reference proteome</keyword>
<comment type="caution">
    <text evidence="1">The sequence shown here is derived from an EMBL/GenBank/DDBJ whole genome shotgun (WGS) entry which is preliminary data.</text>
</comment>
<dbReference type="EMBL" id="JABZEO010000002">
    <property type="protein sequence ID" value="NVZ08405.1"/>
    <property type="molecule type" value="Genomic_DNA"/>
</dbReference>
<gene>
    <name evidence="1" type="ORF">HW932_03930</name>
</gene>
<name>A0A850R6I0_9GAMM</name>
<dbReference type="RefSeq" id="WP_176975184.1">
    <property type="nucleotide sequence ID" value="NZ_JABZEO010000002.1"/>
</dbReference>
<evidence type="ECO:0000313" key="1">
    <source>
        <dbReference type="EMBL" id="NVZ08405.1"/>
    </source>
</evidence>
<dbReference type="Proteomes" id="UP000592294">
    <property type="component" value="Unassembled WGS sequence"/>
</dbReference>
<protein>
    <submittedName>
        <fullName evidence="1">DUF1640 domain-containing protein</fullName>
    </submittedName>
</protein>
<proteinExistence type="predicted"/>
<sequence length="102" mass="11365">MSTITFDTLKFVRTLKDSGIPESQAEAITEAVRAAQQDIEPVIRPDLRELELRLDARIRETELRLEAKLAEAKADLTRWVIGAGLLQTTVIVGVLLKIAKLI</sequence>
<organism evidence="1 2">
    <name type="scientific">Allochromatium humboldtianum</name>
    <dbReference type="NCBI Taxonomy" id="504901"/>
    <lineage>
        <taxon>Bacteria</taxon>
        <taxon>Pseudomonadati</taxon>
        <taxon>Pseudomonadota</taxon>
        <taxon>Gammaproteobacteria</taxon>
        <taxon>Chromatiales</taxon>
        <taxon>Chromatiaceae</taxon>
        <taxon>Allochromatium</taxon>
    </lineage>
</organism>
<evidence type="ECO:0000313" key="2">
    <source>
        <dbReference type="Proteomes" id="UP000592294"/>
    </source>
</evidence>
<dbReference type="Gene3D" id="1.20.5.340">
    <property type="match status" value="1"/>
</dbReference>
<accession>A0A850R6I0</accession>
<dbReference type="AlphaFoldDB" id="A0A850R6I0"/>
<reference evidence="1 2" key="1">
    <citation type="submission" date="2020-06" db="EMBL/GenBank/DDBJ databases">
        <title>Whole-genome sequence of Allochromatium humboldtianum DSM 21881, type strain.</title>
        <authorList>
            <person name="Kyndt J.A."/>
            <person name="Meyer T.E."/>
        </authorList>
    </citation>
    <scope>NUCLEOTIDE SEQUENCE [LARGE SCALE GENOMIC DNA]</scope>
    <source>
        <strain evidence="1 2">DSM 21881</strain>
    </source>
</reference>